<dbReference type="InterPro" id="IPR017907">
    <property type="entry name" value="Znf_RING_CS"/>
</dbReference>
<evidence type="ECO:0000256" key="5">
    <source>
        <dbReference type="SAM" id="Coils"/>
    </source>
</evidence>
<dbReference type="Pfam" id="PF00643">
    <property type="entry name" value="zf-B_box"/>
    <property type="match status" value="1"/>
</dbReference>
<sequence length="494" mass="55974">MAEQTEKINCSICLSDFTEPKTIDCGHQFCVKCLEDYVCKVGKDNLFPCPLCRQDAIIPDGGIRNFPSSSSCVNTESESINSTTPNCDACKRKKKSNFHCLDCQSCFCAACKTPHDFFFSDHRVSKLGHSRNAVDGGQPFCSRHTTENVEFYCKDCCQIICKECQISDHKDHDSLEINLYGKEAMADLKNLKTEYENKMAEMTNYVDHVNKKISVINTSAATSCAKIDEQVKTICEAVTKRGCEFKADVQNARQKEERKMKMVVESSKKIIDELEESVDNINIILKGDSMYDVLDELPTLRSQWQENEARELINLYDVSTEFHLGKINTTTLDEMIGNIEMTQSVMITHNFESSEVTDVWRFSPVYKVEDRLWHFKVRKNKCLNLGMMVYGENLASGKTKVTMKLIENYDVNRSVFGTPTFSTPSLTKELTLGTGNNDVNRSIFGTQTRSIASLTKELTWDTGRPAYIYGNNGQFTVQATIIIVKGIKTYQCYL</sequence>
<keyword evidence="1" id="KW-0479">Metal-binding</keyword>
<reference evidence="8 9" key="1">
    <citation type="submission" date="2024-01" db="EMBL/GenBank/DDBJ databases">
        <title>The genome of the rayed Mediterranean limpet Patella caerulea (Linnaeus, 1758).</title>
        <authorList>
            <person name="Anh-Thu Weber A."/>
            <person name="Halstead-Nussloch G."/>
        </authorList>
    </citation>
    <scope>NUCLEOTIDE SEQUENCE [LARGE SCALE GENOMIC DNA]</scope>
    <source>
        <strain evidence="8">AATW-2023a</strain>
        <tissue evidence="8">Whole specimen</tissue>
    </source>
</reference>
<dbReference type="SUPFAM" id="SSF57845">
    <property type="entry name" value="B-box zinc-binding domain"/>
    <property type="match status" value="1"/>
</dbReference>
<comment type="caution">
    <text evidence="8">The sequence shown here is derived from an EMBL/GenBank/DDBJ whole genome shotgun (WGS) entry which is preliminary data.</text>
</comment>
<dbReference type="SUPFAM" id="SSF57850">
    <property type="entry name" value="RING/U-box"/>
    <property type="match status" value="1"/>
</dbReference>
<dbReference type="InterPro" id="IPR047153">
    <property type="entry name" value="TRIM45/56/19-like"/>
</dbReference>
<dbReference type="Proteomes" id="UP001347796">
    <property type="component" value="Unassembled WGS sequence"/>
</dbReference>
<keyword evidence="9" id="KW-1185">Reference proteome</keyword>
<dbReference type="Gene3D" id="3.30.40.10">
    <property type="entry name" value="Zinc/RING finger domain, C3HC4 (zinc finger)"/>
    <property type="match status" value="1"/>
</dbReference>
<dbReference type="PROSITE" id="PS50089">
    <property type="entry name" value="ZF_RING_2"/>
    <property type="match status" value="1"/>
</dbReference>
<evidence type="ECO:0000256" key="4">
    <source>
        <dbReference type="PROSITE-ProRule" id="PRU00024"/>
    </source>
</evidence>
<dbReference type="Gene3D" id="3.30.160.60">
    <property type="entry name" value="Classic Zinc Finger"/>
    <property type="match status" value="1"/>
</dbReference>
<proteinExistence type="predicted"/>
<dbReference type="SMART" id="SM00336">
    <property type="entry name" value="BBOX"/>
    <property type="match status" value="2"/>
</dbReference>
<dbReference type="GO" id="GO:0061630">
    <property type="term" value="F:ubiquitin protein ligase activity"/>
    <property type="evidence" value="ECO:0007669"/>
    <property type="project" value="TreeGrafter"/>
</dbReference>
<protein>
    <recommendedName>
        <fullName evidence="10">TRIM56</fullName>
    </recommendedName>
</protein>
<dbReference type="AlphaFoldDB" id="A0AAN8JCP0"/>
<evidence type="ECO:0000259" key="6">
    <source>
        <dbReference type="PROSITE" id="PS50089"/>
    </source>
</evidence>
<evidence type="ECO:0000313" key="8">
    <source>
        <dbReference type="EMBL" id="KAK6172533.1"/>
    </source>
</evidence>
<dbReference type="InterPro" id="IPR001841">
    <property type="entry name" value="Znf_RING"/>
</dbReference>
<gene>
    <name evidence="8" type="ORF">SNE40_016168</name>
</gene>
<evidence type="ECO:0000256" key="1">
    <source>
        <dbReference type="ARBA" id="ARBA00022723"/>
    </source>
</evidence>
<dbReference type="EMBL" id="JAZGQO010000011">
    <property type="protein sequence ID" value="KAK6172533.1"/>
    <property type="molecule type" value="Genomic_DNA"/>
</dbReference>
<dbReference type="PROSITE" id="PS50119">
    <property type="entry name" value="ZF_BBOX"/>
    <property type="match status" value="2"/>
</dbReference>
<dbReference type="InterPro" id="IPR000315">
    <property type="entry name" value="Znf_B-box"/>
</dbReference>
<dbReference type="InterPro" id="IPR013083">
    <property type="entry name" value="Znf_RING/FYVE/PHD"/>
</dbReference>
<dbReference type="PROSITE" id="PS00518">
    <property type="entry name" value="ZF_RING_1"/>
    <property type="match status" value="1"/>
</dbReference>
<evidence type="ECO:0000259" key="7">
    <source>
        <dbReference type="PROSITE" id="PS50119"/>
    </source>
</evidence>
<evidence type="ECO:0000256" key="2">
    <source>
        <dbReference type="ARBA" id="ARBA00022771"/>
    </source>
</evidence>
<dbReference type="SMART" id="SM00184">
    <property type="entry name" value="RING"/>
    <property type="match status" value="1"/>
</dbReference>
<organism evidence="8 9">
    <name type="scientific">Patella caerulea</name>
    <name type="common">Rayed Mediterranean limpet</name>
    <dbReference type="NCBI Taxonomy" id="87958"/>
    <lineage>
        <taxon>Eukaryota</taxon>
        <taxon>Metazoa</taxon>
        <taxon>Spiralia</taxon>
        <taxon>Lophotrochozoa</taxon>
        <taxon>Mollusca</taxon>
        <taxon>Gastropoda</taxon>
        <taxon>Patellogastropoda</taxon>
        <taxon>Patelloidea</taxon>
        <taxon>Patellidae</taxon>
        <taxon>Patella</taxon>
    </lineage>
</organism>
<keyword evidence="3" id="KW-0862">Zinc</keyword>
<evidence type="ECO:0000313" key="9">
    <source>
        <dbReference type="Proteomes" id="UP001347796"/>
    </source>
</evidence>
<dbReference type="PANTHER" id="PTHR25462">
    <property type="entry name" value="BONUS, ISOFORM C-RELATED"/>
    <property type="match status" value="1"/>
</dbReference>
<feature type="domain" description="B box-type" evidence="7">
    <location>
        <begin position="82"/>
        <end position="127"/>
    </location>
</feature>
<feature type="domain" description="RING-type" evidence="6">
    <location>
        <begin position="10"/>
        <end position="53"/>
    </location>
</feature>
<dbReference type="Pfam" id="PF15227">
    <property type="entry name" value="zf-C3HC4_4"/>
    <property type="match status" value="1"/>
</dbReference>
<keyword evidence="5" id="KW-0175">Coiled coil</keyword>
<evidence type="ECO:0000256" key="3">
    <source>
        <dbReference type="ARBA" id="ARBA00022833"/>
    </source>
</evidence>
<accession>A0AAN8JCP0</accession>
<dbReference type="GO" id="GO:0008270">
    <property type="term" value="F:zinc ion binding"/>
    <property type="evidence" value="ECO:0007669"/>
    <property type="project" value="UniProtKB-KW"/>
</dbReference>
<evidence type="ECO:0008006" key="10">
    <source>
        <dbReference type="Google" id="ProtNLM"/>
    </source>
</evidence>
<feature type="domain" description="B box-type" evidence="7">
    <location>
        <begin position="136"/>
        <end position="177"/>
    </location>
</feature>
<feature type="coiled-coil region" evidence="5">
    <location>
        <begin position="181"/>
        <end position="208"/>
    </location>
</feature>
<dbReference type="PANTHER" id="PTHR25462:SF296">
    <property type="entry name" value="MEIOTIC P26, ISOFORM F"/>
    <property type="match status" value="1"/>
</dbReference>
<keyword evidence="2 4" id="KW-0863">Zinc-finger</keyword>
<name>A0AAN8JCP0_PATCE</name>